<dbReference type="EMBL" id="CACVBS010000079">
    <property type="protein sequence ID" value="CAA7269454.1"/>
    <property type="molecule type" value="Genomic_DNA"/>
</dbReference>
<dbReference type="Pfam" id="PF24883">
    <property type="entry name" value="NPHP3_N"/>
    <property type="match status" value="1"/>
</dbReference>
<dbReference type="InterPro" id="IPR056884">
    <property type="entry name" value="NPHP3-like_N"/>
</dbReference>
<dbReference type="Proteomes" id="UP000467700">
    <property type="component" value="Unassembled WGS sequence"/>
</dbReference>
<dbReference type="OrthoDB" id="3014077at2759"/>
<keyword evidence="4" id="KW-1185">Reference proteome</keyword>
<sequence length="861" mass="98912">MANILAGSYGASIDHSTFNVNTTYQTVTGSRGFDILTRAVAPTAFHNSDDRPDPPKCHENTRVAVIKRIMDWVTGKIDTEAFMLWMYGPAGAGKSAIARSVAQLCEAQNLLLASFLFFRPNPRRNTMDPLVATLAYQIGLVVPAARAHIEPVVEAHPLILSYSRERLEEQFIKLIFEPLRLLSEQGHFSQNPLPPLIVIDGLDEGVQTTLVRVLFSLASRYQLPLKFLIASRPEVHIKPAFEAISPVSHLELNDDFSPDEDIQLFLRDKFQEIKTCHPFRSHISSDWPNERTLYDLVYKASGQFIYASLAARFVDSPRHLPTQRLEILLDICPSTNRDLPFAELDNLYTWLLSRVEDPPLVLQILGVCITLRERHSSAFIHIIEFIIGLEGGQLVFALADLGSILQCDQNKIAFHHRSFEDFLLNPQRSKDYYIDAHKGHTAIAQRVLQACRRTSAMPILDSETRSVIYKIRLENHLALSYASPELEDDLNHFSFGLYAHEYAIACSFRTPKNQDILKRMLWKPFRLLKYLKENDNKFDLYHHYSEDFTNHIISWFEGCSCPERFHLLSTMWFACYTAPRSRLGCTETFLHSSIIESGTSQWKNLCASLLGFSISDLNWEDNYYRFLHYTAYTLNSSQKIMASSTMIDCLHGGLPVFMGRLAPEHILSDRLTHVAIACIQYLHRRCSGRKTRQTLRQLTVFARKSRLSPWLWRQRTRGATAQPIRRMRYLETYRSSPYQSLYRVQETICFKTHYMQPGVVRKMYRWTLEILDGALRKGGKSDELTNILSTTIELWPLSVFFPCRVRRIKRAIAIYMDKVGPQAESPEGNEAGLEGDLQYEEDGDRFEELSDEEYFSCPESS</sequence>
<evidence type="ECO:0000256" key="1">
    <source>
        <dbReference type="ARBA" id="ARBA00022737"/>
    </source>
</evidence>
<keyword evidence="1" id="KW-0677">Repeat</keyword>
<dbReference type="PANTHER" id="PTHR10039:SF17">
    <property type="entry name" value="FUNGAL STAND N-TERMINAL GOODBYE DOMAIN-CONTAINING PROTEIN-RELATED"/>
    <property type="match status" value="1"/>
</dbReference>
<accession>A0A8S0W004</accession>
<feature type="domain" description="Nephrocystin 3-like N-terminal" evidence="2">
    <location>
        <begin position="70"/>
        <end position="232"/>
    </location>
</feature>
<dbReference type="InterPro" id="IPR027417">
    <property type="entry name" value="P-loop_NTPase"/>
</dbReference>
<evidence type="ECO:0000313" key="3">
    <source>
        <dbReference type="EMBL" id="CAA7269454.1"/>
    </source>
</evidence>
<protein>
    <recommendedName>
        <fullName evidence="2">Nephrocystin 3-like N-terminal domain-containing protein</fullName>
    </recommendedName>
</protein>
<organism evidence="3 4">
    <name type="scientific">Cyclocybe aegerita</name>
    <name type="common">Black poplar mushroom</name>
    <name type="synonym">Agrocybe aegerita</name>
    <dbReference type="NCBI Taxonomy" id="1973307"/>
    <lineage>
        <taxon>Eukaryota</taxon>
        <taxon>Fungi</taxon>
        <taxon>Dikarya</taxon>
        <taxon>Basidiomycota</taxon>
        <taxon>Agaricomycotina</taxon>
        <taxon>Agaricomycetes</taxon>
        <taxon>Agaricomycetidae</taxon>
        <taxon>Agaricales</taxon>
        <taxon>Agaricineae</taxon>
        <taxon>Bolbitiaceae</taxon>
        <taxon>Cyclocybe</taxon>
    </lineage>
</organism>
<reference evidence="3 4" key="1">
    <citation type="submission" date="2020-01" db="EMBL/GenBank/DDBJ databases">
        <authorList>
            <person name="Gupta K D."/>
        </authorList>
    </citation>
    <scope>NUCLEOTIDE SEQUENCE [LARGE SCALE GENOMIC DNA]</scope>
</reference>
<comment type="caution">
    <text evidence="3">The sequence shown here is derived from an EMBL/GenBank/DDBJ whole genome shotgun (WGS) entry which is preliminary data.</text>
</comment>
<evidence type="ECO:0000259" key="2">
    <source>
        <dbReference type="Pfam" id="PF24883"/>
    </source>
</evidence>
<dbReference type="SUPFAM" id="SSF52540">
    <property type="entry name" value="P-loop containing nucleoside triphosphate hydrolases"/>
    <property type="match status" value="1"/>
</dbReference>
<dbReference type="PANTHER" id="PTHR10039">
    <property type="entry name" value="AMELOGENIN"/>
    <property type="match status" value="1"/>
</dbReference>
<gene>
    <name evidence="3" type="ORF">AAE3_LOCUS11959</name>
</gene>
<dbReference type="AlphaFoldDB" id="A0A8S0W004"/>
<dbReference type="Gene3D" id="3.40.50.300">
    <property type="entry name" value="P-loop containing nucleotide triphosphate hydrolases"/>
    <property type="match status" value="1"/>
</dbReference>
<name>A0A8S0W004_CYCAE</name>
<proteinExistence type="predicted"/>
<evidence type="ECO:0000313" key="4">
    <source>
        <dbReference type="Proteomes" id="UP000467700"/>
    </source>
</evidence>